<protein>
    <submittedName>
        <fullName evidence="1">Uncharacterized protein</fullName>
    </submittedName>
</protein>
<keyword evidence="2" id="KW-1185">Reference proteome</keyword>
<comment type="caution">
    <text evidence="1">The sequence shown here is derived from an EMBL/GenBank/DDBJ whole genome shotgun (WGS) entry which is preliminary data.</text>
</comment>
<evidence type="ECO:0000313" key="1">
    <source>
        <dbReference type="EMBL" id="PJM75060.1"/>
    </source>
</evidence>
<dbReference type="EMBL" id="PEBK01000006">
    <property type="protein sequence ID" value="PJM75060.1"/>
    <property type="molecule type" value="Genomic_DNA"/>
</dbReference>
<reference evidence="1 2" key="1">
    <citation type="submission" date="2017-10" db="EMBL/GenBank/DDBJ databases">
        <title>Draft genome sequences of strains TRE 1, TRE 9, TRE H and TRI 7, isolated from tamarins, belonging to four potential novel Bifidobacterium species.</title>
        <authorList>
            <person name="Mattarelli P."/>
            <person name="Modesto M."/>
            <person name="Puglisi E."/>
            <person name="Morelli L."/>
            <person name="Spezio C."/>
            <person name="Bonetti A."/>
            <person name="Sandri C."/>
        </authorList>
    </citation>
    <scope>NUCLEOTIDE SEQUENCE [LARGE SCALE GENOMIC DNA]</scope>
    <source>
        <strain evidence="2">TRI7</strain>
    </source>
</reference>
<name>A0A2M9HE26_9BIFI</name>
<organism evidence="1 2">
    <name type="scientific">Bifidobacterium simiarum</name>
    <dbReference type="NCBI Taxonomy" id="2045441"/>
    <lineage>
        <taxon>Bacteria</taxon>
        <taxon>Bacillati</taxon>
        <taxon>Actinomycetota</taxon>
        <taxon>Actinomycetes</taxon>
        <taxon>Bifidobacteriales</taxon>
        <taxon>Bifidobacteriaceae</taxon>
        <taxon>Bifidobacterium</taxon>
    </lineage>
</organism>
<dbReference type="Proteomes" id="UP000231451">
    <property type="component" value="Unassembled WGS sequence"/>
</dbReference>
<dbReference type="AlphaFoldDB" id="A0A2M9HE26"/>
<evidence type="ECO:0000313" key="2">
    <source>
        <dbReference type="Proteomes" id="UP000231451"/>
    </source>
</evidence>
<proteinExistence type="predicted"/>
<sequence length="124" mass="14445">MFDICFGVSAYTEAMLSVNERTRACRELMDDVTGYIVGYWEDAAEGHPYHAIHHPGRTARDMASDYMTERYRDWLECMRQEDPAKFERYAALGKCADPVESAMDACDRMFDRIWPRTSDDDPNR</sequence>
<gene>
    <name evidence="1" type="ORF">CSQ87_07510</name>
</gene>
<accession>A0A2M9HE26</accession>